<dbReference type="SUPFAM" id="SSF55073">
    <property type="entry name" value="Nucleotide cyclase"/>
    <property type="match status" value="1"/>
</dbReference>
<dbReference type="EMBL" id="CAVN010000102">
    <property type="protein sequence ID" value="CDF58943.1"/>
    <property type="molecule type" value="Genomic_DNA"/>
</dbReference>
<dbReference type="AlphaFoldDB" id="R7RU98"/>
<dbReference type="InterPro" id="IPR043128">
    <property type="entry name" value="Rev_trsase/Diguanyl_cyclase"/>
</dbReference>
<dbReference type="InterPro" id="IPR000160">
    <property type="entry name" value="GGDEF_dom"/>
</dbReference>
<gene>
    <name evidence="5" type="ORF">TCEL_01162</name>
</gene>
<dbReference type="CDD" id="cd04598">
    <property type="entry name" value="CBS_pair_GGDEF_EAL"/>
    <property type="match status" value="1"/>
</dbReference>
<dbReference type="InterPro" id="IPR000644">
    <property type="entry name" value="CBS_dom"/>
</dbReference>
<dbReference type="SUPFAM" id="SSF141868">
    <property type="entry name" value="EAL domain-like"/>
    <property type="match status" value="1"/>
</dbReference>
<dbReference type="SMART" id="SM00267">
    <property type="entry name" value="GGDEF"/>
    <property type="match status" value="1"/>
</dbReference>
<sequence>MDELRELQRIISERNIRTFFQPIVNVKSVKVLGYEALSRGPEGSILERPDKLFDVAKKYGLLWELEYLCRTLAIERAKENNISEYLFLNVDPQIIKDPKFKEGFTNEFLRTNNLSPDNIIFEITEKTAIEDYKSFREVLEHYKKQGYKIAIDDTGEGYSGFRLITETKPQFIKLDMALIRNIDKDSFKQALCKNLLSLSRITNMKLIAEGVETIDELSFLIEAGVELVQGYLIARPSQSINDIDEKIKDQIIFLINEKTKKLTYNAKTCPIGKIVRFDIPVKEDTKGKDIKEHFNKYSVQGVVVVRDDYPIGLVMKSELTFALAKPYGNEIYLNRPVSIIMNKSPLVVDYNLPISEVAQLAMSRKEENLYDYVVVTKENKYYGIVTVKKLLEYAMELELNYARHLNPLTGLPGNLIIEEKINELIKSGTSTSILYIDLDNFKPFNDLYGFENGDRVIRMLSDILLQVTKDYEDCFVGHIGGDDFIVILNINSNIEGLCRSIIREFDRRIRSFYTIKDLNNGYVISTNREGKEVIFPLVSVSIACMIRSLEGFNSAKEVGEYLSVIKKQCKLTKGSCFIIG</sequence>
<dbReference type="InterPro" id="IPR029787">
    <property type="entry name" value="Nucleotide_cyclase"/>
</dbReference>
<dbReference type="Pfam" id="PF00563">
    <property type="entry name" value="EAL"/>
    <property type="match status" value="1"/>
</dbReference>
<evidence type="ECO:0000259" key="2">
    <source>
        <dbReference type="PROSITE" id="PS50883"/>
    </source>
</evidence>
<reference evidence="5" key="1">
    <citation type="submission" date="2013-03" db="EMBL/GenBank/DDBJ databases">
        <title>Draft genome sequence of the hydrogen-ethanol-producing anaerobic alkalithermophilic Caloramator celere.</title>
        <authorList>
            <person name="Ciranna A."/>
            <person name="Larjo A."/>
            <person name="Kivisto A."/>
            <person name="Santala V."/>
            <person name="Roos C."/>
            <person name="Karp M."/>
        </authorList>
    </citation>
    <scope>NUCLEOTIDE SEQUENCE [LARGE SCALE GENOMIC DNA]</scope>
    <source>
        <strain evidence="5">DSM 8682</strain>
    </source>
</reference>
<dbReference type="PANTHER" id="PTHR33121">
    <property type="entry name" value="CYCLIC DI-GMP PHOSPHODIESTERASE PDEF"/>
    <property type="match status" value="1"/>
</dbReference>
<dbReference type="InterPro" id="IPR035919">
    <property type="entry name" value="EAL_sf"/>
</dbReference>
<name>R7RU98_9CLOT</name>
<dbReference type="Gene3D" id="3.10.580.10">
    <property type="entry name" value="CBS-domain"/>
    <property type="match status" value="1"/>
</dbReference>
<dbReference type="NCBIfam" id="TIGR00254">
    <property type="entry name" value="GGDEF"/>
    <property type="match status" value="1"/>
</dbReference>
<dbReference type="SMART" id="SM00052">
    <property type="entry name" value="EAL"/>
    <property type="match status" value="1"/>
</dbReference>
<dbReference type="eggNOG" id="COG2199">
    <property type="taxonomic scope" value="Bacteria"/>
</dbReference>
<dbReference type="PROSITE" id="PS50883">
    <property type="entry name" value="EAL"/>
    <property type="match status" value="1"/>
</dbReference>
<evidence type="ECO:0000259" key="4">
    <source>
        <dbReference type="PROSITE" id="PS51371"/>
    </source>
</evidence>
<dbReference type="RefSeq" id="WP_018663794.1">
    <property type="nucleotide sequence ID" value="NZ_HF952018.1"/>
</dbReference>
<accession>R7RU98</accession>
<evidence type="ECO:0000313" key="5">
    <source>
        <dbReference type="EMBL" id="CDF58943.1"/>
    </source>
</evidence>
<dbReference type="HOGENOM" id="CLU_015702_2_1_9"/>
<evidence type="ECO:0000313" key="6">
    <source>
        <dbReference type="Proteomes" id="UP000014923"/>
    </source>
</evidence>
<dbReference type="SUPFAM" id="SSF54631">
    <property type="entry name" value="CBS-domain pair"/>
    <property type="match status" value="1"/>
</dbReference>
<dbReference type="Gene3D" id="3.30.70.270">
    <property type="match status" value="1"/>
</dbReference>
<dbReference type="PANTHER" id="PTHR33121:SF76">
    <property type="entry name" value="SIGNALING PROTEIN"/>
    <property type="match status" value="1"/>
</dbReference>
<evidence type="ECO:0000259" key="3">
    <source>
        <dbReference type="PROSITE" id="PS50887"/>
    </source>
</evidence>
<feature type="domain" description="EAL" evidence="2">
    <location>
        <begin position="1"/>
        <end position="250"/>
    </location>
</feature>
<dbReference type="CDD" id="cd01948">
    <property type="entry name" value="EAL"/>
    <property type="match status" value="1"/>
</dbReference>
<dbReference type="InterPro" id="IPR001633">
    <property type="entry name" value="EAL_dom"/>
</dbReference>
<dbReference type="OrthoDB" id="9813903at2"/>
<dbReference type="PROSITE" id="PS50887">
    <property type="entry name" value="GGDEF"/>
    <property type="match status" value="1"/>
</dbReference>
<keyword evidence="6" id="KW-1185">Reference proteome</keyword>
<dbReference type="InterPro" id="IPR050706">
    <property type="entry name" value="Cyclic-di-GMP_PDE-like"/>
</dbReference>
<evidence type="ECO:0000256" key="1">
    <source>
        <dbReference type="PROSITE-ProRule" id="PRU00703"/>
    </source>
</evidence>
<dbReference type="CDD" id="cd01949">
    <property type="entry name" value="GGDEF"/>
    <property type="match status" value="1"/>
</dbReference>
<dbReference type="Pfam" id="PF00571">
    <property type="entry name" value="CBS"/>
    <property type="match status" value="1"/>
</dbReference>
<comment type="caution">
    <text evidence="5">The sequence shown here is derived from an EMBL/GenBank/DDBJ whole genome shotgun (WGS) entry which is preliminary data.</text>
</comment>
<proteinExistence type="predicted"/>
<dbReference type="InterPro" id="IPR046342">
    <property type="entry name" value="CBS_dom_sf"/>
</dbReference>
<feature type="domain" description="GGDEF" evidence="3">
    <location>
        <begin position="429"/>
        <end position="580"/>
    </location>
</feature>
<dbReference type="eggNOG" id="COG2200">
    <property type="taxonomic scope" value="Bacteria"/>
</dbReference>
<dbReference type="Pfam" id="PF00990">
    <property type="entry name" value="GGDEF"/>
    <property type="match status" value="1"/>
</dbReference>
<dbReference type="Proteomes" id="UP000014923">
    <property type="component" value="Unassembled WGS sequence"/>
</dbReference>
<protein>
    <submittedName>
        <fullName evidence="5">EAL domain/GGDEF domain protein</fullName>
    </submittedName>
</protein>
<dbReference type="PROSITE" id="PS51371">
    <property type="entry name" value="CBS"/>
    <property type="match status" value="1"/>
</dbReference>
<dbReference type="GO" id="GO:0071111">
    <property type="term" value="F:cyclic-guanylate-specific phosphodiesterase activity"/>
    <property type="evidence" value="ECO:0007669"/>
    <property type="project" value="InterPro"/>
</dbReference>
<dbReference type="Gene3D" id="3.20.20.450">
    <property type="entry name" value="EAL domain"/>
    <property type="match status" value="1"/>
</dbReference>
<feature type="domain" description="CBS" evidence="4">
    <location>
        <begin position="341"/>
        <end position="403"/>
    </location>
</feature>
<keyword evidence="1" id="KW-0129">CBS domain</keyword>
<organism evidence="5 6">
    <name type="scientific">Thermobrachium celere DSM 8682</name>
    <dbReference type="NCBI Taxonomy" id="941824"/>
    <lineage>
        <taxon>Bacteria</taxon>
        <taxon>Bacillati</taxon>
        <taxon>Bacillota</taxon>
        <taxon>Clostridia</taxon>
        <taxon>Eubacteriales</taxon>
        <taxon>Clostridiaceae</taxon>
        <taxon>Thermobrachium</taxon>
    </lineage>
</organism>